<accession>A0A1F4Q020</accession>
<name>A0A1F4Q020_UNCSA</name>
<protein>
    <recommendedName>
        <fullName evidence="3">DUF2281 domain-containing protein</fullName>
    </recommendedName>
</protein>
<reference evidence="1 2" key="1">
    <citation type="journal article" date="2016" name="Nat. Commun.">
        <title>Thousands of microbial genomes shed light on interconnected biogeochemical processes in an aquifer system.</title>
        <authorList>
            <person name="Anantharaman K."/>
            <person name="Brown C.T."/>
            <person name="Hug L.A."/>
            <person name="Sharon I."/>
            <person name="Castelle C.J."/>
            <person name="Probst A.J."/>
            <person name="Thomas B.C."/>
            <person name="Singh A."/>
            <person name="Wilkins M.J."/>
            <person name="Karaoz U."/>
            <person name="Brodie E.L."/>
            <person name="Williams K.H."/>
            <person name="Hubbard S.S."/>
            <person name="Banfield J.F."/>
        </authorList>
    </citation>
    <scope>NUCLEOTIDE SEQUENCE [LARGE SCALE GENOMIC DNA]</scope>
</reference>
<sequence>MKKPIKKLQNEILFYARKLPPIKQMEALDFIKWLWGGPSKNEEEFTEEEWGKIISLKKDKGRAFKSGKELIGHLKGLMKK</sequence>
<dbReference type="EMBL" id="METM01000027">
    <property type="protein sequence ID" value="OGB89295.1"/>
    <property type="molecule type" value="Genomic_DNA"/>
</dbReference>
<dbReference type="AlphaFoldDB" id="A0A1F4Q020"/>
<organism evidence="1 2">
    <name type="scientific">candidate division WOR-1 bacterium RIFCSPHIGHO2_01_FULL_53_15</name>
    <dbReference type="NCBI Taxonomy" id="1802564"/>
    <lineage>
        <taxon>Bacteria</taxon>
        <taxon>Bacillati</taxon>
        <taxon>Saganbacteria</taxon>
    </lineage>
</organism>
<comment type="caution">
    <text evidence="1">The sequence shown here is derived from an EMBL/GenBank/DDBJ whole genome shotgun (WGS) entry which is preliminary data.</text>
</comment>
<evidence type="ECO:0008006" key="3">
    <source>
        <dbReference type="Google" id="ProtNLM"/>
    </source>
</evidence>
<proteinExistence type="predicted"/>
<evidence type="ECO:0000313" key="2">
    <source>
        <dbReference type="Proteomes" id="UP000178724"/>
    </source>
</evidence>
<gene>
    <name evidence="1" type="ORF">A2625_03920</name>
</gene>
<evidence type="ECO:0000313" key="1">
    <source>
        <dbReference type="EMBL" id="OGB89295.1"/>
    </source>
</evidence>
<dbReference type="Proteomes" id="UP000178724">
    <property type="component" value="Unassembled WGS sequence"/>
</dbReference>